<dbReference type="EMBL" id="LFZN01000031">
    <property type="protein sequence ID" value="KXT03367.1"/>
    <property type="molecule type" value="Genomic_DNA"/>
</dbReference>
<evidence type="ECO:0000313" key="2">
    <source>
        <dbReference type="EMBL" id="KXT03367.1"/>
    </source>
</evidence>
<evidence type="ECO:0008006" key="4">
    <source>
        <dbReference type="Google" id="ProtNLM"/>
    </source>
</evidence>
<dbReference type="Proteomes" id="UP000070133">
    <property type="component" value="Unassembled WGS sequence"/>
</dbReference>
<name>A0A139HLW7_9PEZI</name>
<dbReference type="OrthoDB" id="5413827at2759"/>
<keyword evidence="3" id="KW-1185">Reference proteome</keyword>
<feature type="region of interest" description="Disordered" evidence="1">
    <location>
        <begin position="1"/>
        <end position="35"/>
    </location>
</feature>
<gene>
    <name evidence="2" type="ORF">AC578_3967</name>
</gene>
<accession>A0A139HLW7</accession>
<comment type="caution">
    <text evidence="2">The sequence shown here is derived from an EMBL/GenBank/DDBJ whole genome shotgun (WGS) entry which is preliminary data.</text>
</comment>
<proteinExistence type="predicted"/>
<sequence length="413" mass="47483">MPSSSKTIFYRSRSGGQVRRTTHRSAHLEHARQKPTKPPLLRLPYELRIALWELVLTPEAEKVCEFVKVKPPALALVCRQLFNEAIPIFFATRIWSFDVAAELCPTKHDPLAFELFDPSVPMNTFPMLPDFPFTYEDDPFTPYTQPGTMENTLLEHRVGKLPEMNSQETPEESFTRLKLSSLRHSVKNLQASTMQTIFRSASWTPPASAKENELICNTDDPAYDPFPFLSFPCPKCTDFPLETMPWAVWSWIRYAEHLIQLRSIRLNVHIDRHVYGQHKRWDAGVSVIGGPEPNSTKSRCRVEWLSHSRNKKKKKQSLTSLEGNLLKKEMQYLLTGTVSLIAQRRDFRGFTLAEIEILSSVFLFEKWKCKSKSCYHCHSFGDTLWNINMPLPRIPVVASDDRDGTPAAEVDED</sequence>
<dbReference type="AlphaFoldDB" id="A0A139HLW7"/>
<evidence type="ECO:0000256" key="1">
    <source>
        <dbReference type="SAM" id="MobiDB-lite"/>
    </source>
</evidence>
<protein>
    <recommendedName>
        <fullName evidence="4">F-box domain-containing protein</fullName>
    </recommendedName>
</protein>
<organism evidence="2 3">
    <name type="scientific">Pseudocercospora eumusae</name>
    <dbReference type="NCBI Taxonomy" id="321146"/>
    <lineage>
        <taxon>Eukaryota</taxon>
        <taxon>Fungi</taxon>
        <taxon>Dikarya</taxon>
        <taxon>Ascomycota</taxon>
        <taxon>Pezizomycotina</taxon>
        <taxon>Dothideomycetes</taxon>
        <taxon>Dothideomycetidae</taxon>
        <taxon>Mycosphaerellales</taxon>
        <taxon>Mycosphaerellaceae</taxon>
        <taxon>Pseudocercospora</taxon>
    </lineage>
</organism>
<reference evidence="2 3" key="1">
    <citation type="submission" date="2015-07" db="EMBL/GenBank/DDBJ databases">
        <title>Comparative genomics of the Sigatoka disease complex on banana suggests a link between parallel evolutionary changes in Pseudocercospora fijiensis and Pseudocercospora eumusae and increased virulence on the banana host.</title>
        <authorList>
            <person name="Chang T.-C."/>
            <person name="Salvucci A."/>
            <person name="Crous P.W."/>
            <person name="Stergiopoulos I."/>
        </authorList>
    </citation>
    <scope>NUCLEOTIDE SEQUENCE [LARGE SCALE GENOMIC DNA]</scope>
    <source>
        <strain evidence="2 3">CBS 114824</strain>
    </source>
</reference>
<evidence type="ECO:0000313" key="3">
    <source>
        <dbReference type="Proteomes" id="UP000070133"/>
    </source>
</evidence>